<dbReference type="OrthoDB" id="5981864at2759"/>
<dbReference type="CDD" id="cd04383">
    <property type="entry name" value="RhoGAP_srGAP"/>
    <property type="match status" value="1"/>
</dbReference>
<dbReference type="RefSeq" id="XP_030624280.1">
    <property type="nucleotide sequence ID" value="XM_030768420.1"/>
</dbReference>
<dbReference type="FunFam" id="1.20.1270.60:FF:000059">
    <property type="entry name" value="Rho GTPase activating protein 4b"/>
    <property type="match status" value="1"/>
</dbReference>
<feature type="region of interest" description="Disordered" evidence="7">
    <location>
        <begin position="178"/>
        <end position="206"/>
    </location>
</feature>
<dbReference type="GO" id="GO:0005096">
    <property type="term" value="F:GTPase activator activity"/>
    <property type="evidence" value="ECO:0007669"/>
    <property type="project" value="UniProtKB-KW"/>
</dbReference>
<keyword evidence="3 5" id="KW-0175">Coiled coil</keyword>
<dbReference type="InterPro" id="IPR000198">
    <property type="entry name" value="RhoGAP_dom"/>
</dbReference>
<dbReference type="InterPro" id="IPR036028">
    <property type="entry name" value="SH3-like_dom_sf"/>
</dbReference>
<evidence type="ECO:0000256" key="4">
    <source>
        <dbReference type="PROSITE-ProRule" id="PRU00192"/>
    </source>
</evidence>
<feature type="compositionally biased region" description="Gly residues" evidence="7">
    <location>
        <begin position="821"/>
        <end position="836"/>
    </location>
</feature>
<feature type="coiled-coil region" evidence="6">
    <location>
        <begin position="7"/>
        <end position="69"/>
    </location>
</feature>
<evidence type="ECO:0000259" key="10">
    <source>
        <dbReference type="PROSITE" id="PS51741"/>
    </source>
</evidence>
<dbReference type="FunCoup" id="A0A6J2UUU1">
    <property type="interactions" value="38"/>
</dbReference>
<dbReference type="AlphaFoldDB" id="A0A6J2UUU1"/>
<dbReference type="Proteomes" id="UP000504632">
    <property type="component" value="Chromosome 3"/>
</dbReference>
<dbReference type="Pfam" id="PF00611">
    <property type="entry name" value="FCH"/>
    <property type="match status" value="1"/>
</dbReference>
<evidence type="ECO:0000256" key="1">
    <source>
        <dbReference type="ARBA" id="ARBA00022443"/>
    </source>
</evidence>
<dbReference type="GO" id="GO:0007165">
    <property type="term" value="P:signal transduction"/>
    <property type="evidence" value="ECO:0007669"/>
    <property type="project" value="InterPro"/>
</dbReference>
<evidence type="ECO:0000256" key="6">
    <source>
        <dbReference type="SAM" id="Coils"/>
    </source>
</evidence>
<dbReference type="Gene3D" id="1.20.1270.60">
    <property type="entry name" value="Arfaptin homology (AH) domain/BAR domain"/>
    <property type="match status" value="1"/>
</dbReference>
<dbReference type="SMART" id="SM00055">
    <property type="entry name" value="FCH"/>
    <property type="match status" value="1"/>
</dbReference>
<proteinExistence type="predicted"/>
<dbReference type="InterPro" id="IPR001060">
    <property type="entry name" value="FCH_dom"/>
</dbReference>
<dbReference type="FunFam" id="2.30.30.40:FF:000136">
    <property type="entry name" value="Rho GTPase activating protein 4"/>
    <property type="match status" value="1"/>
</dbReference>
<feature type="domain" description="F-BAR" evidence="10">
    <location>
        <begin position="22"/>
        <end position="303"/>
    </location>
</feature>
<gene>
    <name evidence="12" type="primary">arhgap4b</name>
</gene>
<dbReference type="PROSITE" id="PS50238">
    <property type="entry name" value="RHOGAP"/>
    <property type="match status" value="1"/>
</dbReference>
<dbReference type="SUPFAM" id="SSF50044">
    <property type="entry name" value="SH3-domain"/>
    <property type="match status" value="1"/>
</dbReference>
<feature type="compositionally biased region" description="Low complexity" evidence="7">
    <location>
        <begin position="914"/>
        <end position="939"/>
    </location>
</feature>
<evidence type="ECO:0000259" key="8">
    <source>
        <dbReference type="PROSITE" id="PS50002"/>
    </source>
</evidence>
<protein>
    <submittedName>
        <fullName evidence="12">SLIT-ROBO Rho GTPase-activating protein 3</fullName>
    </submittedName>
</protein>
<evidence type="ECO:0000256" key="2">
    <source>
        <dbReference type="ARBA" id="ARBA00022468"/>
    </source>
</evidence>
<organism evidence="11 12">
    <name type="scientific">Chanos chanos</name>
    <name type="common">Milkfish</name>
    <name type="synonym">Mugil chanos</name>
    <dbReference type="NCBI Taxonomy" id="29144"/>
    <lineage>
        <taxon>Eukaryota</taxon>
        <taxon>Metazoa</taxon>
        <taxon>Chordata</taxon>
        <taxon>Craniata</taxon>
        <taxon>Vertebrata</taxon>
        <taxon>Euteleostomi</taxon>
        <taxon>Actinopterygii</taxon>
        <taxon>Neopterygii</taxon>
        <taxon>Teleostei</taxon>
        <taxon>Ostariophysi</taxon>
        <taxon>Gonorynchiformes</taxon>
        <taxon>Chanidae</taxon>
        <taxon>Chanos</taxon>
    </lineage>
</organism>
<evidence type="ECO:0000259" key="9">
    <source>
        <dbReference type="PROSITE" id="PS50238"/>
    </source>
</evidence>
<dbReference type="FunFam" id="1.10.555.10:FF:000026">
    <property type="entry name" value="Rho GTPase activating protein 4"/>
    <property type="match status" value="1"/>
</dbReference>
<evidence type="ECO:0000256" key="3">
    <source>
        <dbReference type="ARBA" id="ARBA00023054"/>
    </source>
</evidence>
<evidence type="ECO:0000256" key="7">
    <source>
        <dbReference type="SAM" id="MobiDB-lite"/>
    </source>
</evidence>
<feature type="region of interest" description="Disordered" evidence="7">
    <location>
        <begin position="910"/>
        <end position="961"/>
    </location>
</feature>
<dbReference type="Gene3D" id="2.30.30.40">
    <property type="entry name" value="SH3 Domains"/>
    <property type="match status" value="1"/>
</dbReference>
<dbReference type="InterPro" id="IPR008936">
    <property type="entry name" value="Rho_GTPase_activation_prot"/>
</dbReference>
<dbReference type="PROSITE" id="PS50002">
    <property type="entry name" value="SH3"/>
    <property type="match status" value="1"/>
</dbReference>
<dbReference type="SMART" id="SM00326">
    <property type="entry name" value="SH3"/>
    <property type="match status" value="1"/>
</dbReference>
<name>A0A6J2UUU1_CHACN</name>
<dbReference type="Pfam" id="PF00018">
    <property type="entry name" value="SH3_1"/>
    <property type="match status" value="1"/>
</dbReference>
<evidence type="ECO:0000313" key="11">
    <source>
        <dbReference type="Proteomes" id="UP000504632"/>
    </source>
</evidence>
<keyword evidence="2" id="KW-0343">GTPase activation</keyword>
<keyword evidence="11" id="KW-1185">Reference proteome</keyword>
<evidence type="ECO:0000256" key="5">
    <source>
        <dbReference type="PROSITE-ProRule" id="PRU01077"/>
    </source>
</evidence>
<dbReference type="GeneID" id="115807438"/>
<sequence>MTSHGKLKKEKGSLAEYETQIKEVRSQLSEQLKVLDAQLEQKTQQLQDLSEYLRRRGEIETEYARALEKLTEKFTVKTKRKEQLDQSVAHCWSVLLTQTRQESRDHSCLSEICSNTLTQRLTHCIEDTQRLAKRSKEVCLQMQDELQKVTTELQMSLKTYHQYHTDCLAAEGKLKEATQKEEKQTGKSADLGPGQLGGQRRSSVKKMERLMEKRQGKVQETQLKCTKARNDYLLSLAAANASMNKYYLQDICTLIDCTDLGYHLSVSRVMKSYLSNRFRAQQNLKNGLQQLETAVNSLDQGQDRDALLQAHNAAFCLPFRFQYLPHEGDQVCEVSAESQVRYELETRFQQLQSRLAAVTLETEEVSKTLKATYAALLENISDDDCNPAPDISATITLESSGEGTGTKLSLAKRRANQQETETYYFTKVKEHLSGSSLVSKLQAKHDLLKEAIQKAEAIDSDPSRMPPGRSVRVRRARPCSQYNHKLFTGDMLSFIQSSGQQIPLVVESCIRFINLHGLHHEGIFRVPGSQSEVNHLRDAFERGEDPLTDSECDIDSVAGVLKLYFRGLEKPLFPEESFGQLMECVQIENMTERAAQIKAIISTFPRPVVIVMRYLFAFLHHVSQYSDENMMQPYNLAVCFGPSLLRGAESGDAVTLQPQINALVKTMILQHESIFPGPAELKGPVYEKCMTLEQEYCEPITEEGEGESEHPHSEDEWDAIAMFDYVARSPAELSFKQGEHLLLHSKASSDWWRGEVGGVKGLIPHKYISISESAERKHGKREERGGSTGNLAEEQQMAEHSTRMRVNSDSASLPGRQRSASGGGAGAAVGGFGSGSGNVSPIRKVTMQLPEGRLVLPPPSPAVARQPSGPQERRHTLDSLRPSGVGADRQTVQVDKDISRQMNSVFKELLSRQPPLDASVSSPSPSSPSSSTPQAATRPPVKRGAFSLRGKNLFKQADPQD</sequence>
<dbReference type="PANTHER" id="PTHR14166">
    <property type="entry name" value="SLIT-ROBO RHO GTPASE ACTIVATING PROTEIN"/>
    <property type="match status" value="1"/>
</dbReference>
<feature type="compositionally biased region" description="Basic and acidic residues" evidence="7">
    <location>
        <begin position="773"/>
        <end position="785"/>
    </location>
</feature>
<feature type="region of interest" description="Disordered" evidence="7">
    <location>
        <begin position="852"/>
        <end position="896"/>
    </location>
</feature>
<dbReference type="SMART" id="SM00324">
    <property type="entry name" value="RhoGAP"/>
    <property type="match status" value="1"/>
</dbReference>
<dbReference type="InterPro" id="IPR031160">
    <property type="entry name" value="F_BAR_dom"/>
</dbReference>
<dbReference type="Gene3D" id="1.10.555.10">
    <property type="entry name" value="Rho GTPase activation protein"/>
    <property type="match status" value="1"/>
</dbReference>
<dbReference type="PROSITE" id="PS51741">
    <property type="entry name" value="F_BAR"/>
    <property type="match status" value="1"/>
</dbReference>
<evidence type="ECO:0000313" key="12">
    <source>
        <dbReference type="RefSeq" id="XP_030624280.1"/>
    </source>
</evidence>
<dbReference type="InterPro" id="IPR001452">
    <property type="entry name" value="SH3_domain"/>
</dbReference>
<reference evidence="12" key="1">
    <citation type="submission" date="2025-08" db="UniProtKB">
        <authorList>
            <consortium name="RefSeq"/>
        </authorList>
    </citation>
    <scope>IDENTIFICATION</scope>
</reference>
<feature type="domain" description="Rho-GAP" evidence="9">
    <location>
        <begin position="489"/>
        <end position="675"/>
    </location>
</feature>
<dbReference type="SUPFAM" id="SSF103657">
    <property type="entry name" value="BAR/IMD domain-like"/>
    <property type="match status" value="1"/>
</dbReference>
<keyword evidence="1 4" id="KW-0728">SH3 domain</keyword>
<dbReference type="CTD" id="561231"/>
<dbReference type="InParanoid" id="A0A6J2UUU1"/>
<dbReference type="Pfam" id="PF00620">
    <property type="entry name" value="RhoGAP"/>
    <property type="match status" value="1"/>
</dbReference>
<dbReference type="CDD" id="cd07656">
    <property type="entry name" value="F-BAR_srGAP"/>
    <property type="match status" value="1"/>
</dbReference>
<feature type="region of interest" description="Disordered" evidence="7">
    <location>
        <begin position="773"/>
        <end position="839"/>
    </location>
</feature>
<dbReference type="InterPro" id="IPR051627">
    <property type="entry name" value="SLIT-ROBO_RhoGAP"/>
</dbReference>
<accession>A0A6J2UUU1</accession>
<dbReference type="SUPFAM" id="SSF48350">
    <property type="entry name" value="GTPase activation domain, GAP"/>
    <property type="match status" value="1"/>
</dbReference>
<dbReference type="InterPro" id="IPR027267">
    <property type="entry name" value="AH/BAR_dom_sf"/>
</dbReference>
<feature type="domain" description="SH3" evidence="8">
    <location>
        <begin position="714"/>
        <end position="773"/>
    </location>
</feature>